<keyword evidence="2" id="KW-0539">Nucleus</keyword>
<evidence type="ECO:0000256" key="1">
    <source>
        <dbReference type="ARBA" id="ARBA00004123"/>
    </source>
</evidence>
<evidence type="ECO:0000313" key="5">
    <source>
        <dbReference type="EMBL" id="EKX52346.1"/>
    </source>
</evidence>
<dbReference type="PANTHER" id="PTHR48287:SF1">
    <property type="entry name" value="ARM REPEAT SUPERFAMILY PROTEIN"/>
    <property type="match status" value="1"/>
</dbReference>
<dbReference type="Pfam" id="PF08161">
    <property type="entry name" value="RRP12_HEAT"/>
    <property type="match status" value="1"/>
</dbReference>
<sequence length="598" mass="64420">MFIIAKSQEPTAWRGPEISIIVDLLLSHSVDTRPKVRKSAQGFIVSLISEEGQAVEVARSFIESKVMSFSSSVFKSCTGTETVTALQLLGMIRDVSPFFSAKAIQSIAQNLVKMLSSDNGKMSQHVYSCLDSMMQVGEEDGETVWSEKLLSRIIAAGVSSRPNVLSGSESIVACFRFLLTAVAKLQERSSMAAAEAASLVFGSVSDYMLPSPSGSDEIAVAAANLLCDTIDVCIKSDIVEEAAANSKASTVVESVVSHAVAAQGKKGMTPRVQEEVEKTLGAVIVNVGPEHLLAQVPLFSDPSHPDLSEANNVWLLPAMKKHVRGGKLGFFVKNLLPLAEKLRTLAIAADEQGRPVEAKNLMMVFHQVWGLLPSFMLESVDIAASFPSIAKTLGGAIESDPSLRPACCHALLNGIRSMRTLSSSDQSMEEEEEEEPRLLSAEEAAASLTCLASFAKNYLPILFNTISSSSQEERPLLLETVGEYAKITESSRLNGLFQNVMKKLLTAAAAGGDPMTDEPELEANKVLLLELSLALMPALDEASSEFLFKSSTPFLSDPSGSVQKRAYKLLQLMGEEHTSLMQRKIGDLQLSHSPLRPP</sequence>
<dbReference type="SUPFAM" id="SSF48371">
    <property type="entry name" value="ARM repeat"/>
    <property type="match status" value="1"/>
</dbReference>
<dbReference type="EMBL" id="JH992973">
    <property type="protein sequence ID" value="EKX52346.1"/>
    <property type="molecule type" value="Genomic_DNA"/>
</dbReference>
<evidence type="ECO:0000259" key="4">
    <source>
        <dbReference type="Pfam" id="PF25772"/>
    </source>
</evidence>
<proteinExistence type="predicted"/>
<evidence type="ECO:0000256" key="2">
    <source>
        <dbReference type="ARBA" id="ARBA00023242"/>
    </source>
</evidence>
<dbReference type="InterPro" id="IPR012978">
    <property type="entry name" value="HEAT_RRP12"/>
</dbReference>
<reference evidence="7" key="2">
    <citation type="submission" date="2012-11" db="EMBL/GenBank/DDBJ databases">
        <authorList>
            <person name="Kuo A."/>
            <person name="Curtis B.A."/>
            <person name="Tanifuji G."/>
            <person name="Burki F."/>
            <person name="Gruber A."/>
            <person name="Irimia M."/>
            <person name="Maruyama S."/>
            <person name="Arias M.C."/>
            <person name="Ball S.G."/>
            <person name="Gile G.H."/>
            <person name="Hirakawa Y."/>
            <person name="Hopkins J.F."/>
            <person name="Rensing S.A."/>
            <person name="Schmutz J."/>
            <person name="Symeonidi A."/>
            <person name="Elias M."/>
            <person name="Eveleigh R.J."/>
            <person name="Herman E.K."/>
            <person name="Klute M.J."/>
            <person name="Nakayama T."/>
            <person name="Obornik M."/>
            <person name="Reyes-Prieto A."/>
            <person name="Armbrust E.V."/>
            <person name="Aves S.J."/>
            <person name="Beiko R.G."/>
            <person name="Coutinho P."/>
            <person name="Dacks J.B."/>
            <person name="Durnford D.G."/>
            <person name="Fast N.M."/>
            <person name="Green B.R."/>
            <person name="Grisdale C."/>
            <person name="Hempe F."/>
            <person name="Henrissat B."/>
            <person name="Hoppner M.P."/>
            <person name="Ishida K.-I."/>
            <person name="Kim E."/>
            <person name="Koreny L."/>
            <person name="Kroth P.G."/>
            <person name="Liu Y."/>
            <person name="Malik S.-B."/>
            <person name="Maier U.G."/>
            <person name="McRose D."/>
            <person name="Mock T."/>
            <person name="Neilson J.A."/>
            <person name="Onodera N.T."/>
            <person name="Poole A.M."/>
            <person name="Pritham E.J."/>
            <person name="Richards T.A."/>
            <person name="Rocap G."/>
            <person name="Roy S.W."/>
            <person name="Sarai C."/>
            <person name="Schaack S."/>
            <person name="Shirato S."/>
            <person name="Slamovits C.H."/>
            <person name="Spencer D.F."/>
            <person name="Suzuki S."/>
            <person name="Worden A.Z."/>
            <person name="Zauner S."/>
            <person name="Barry K."/>
            <person name="Bell C."/>
            <person name="Bharti A.K."/>
            <person name="Crow J.A."/>
            <person name="Grimwood J."/>
            <person name="Kramer R."/>
            <person name="Lindquist E."/>
            <person name="Lucas S."/>
            <person name="Salamov A."/>
            <person name="McFadden G.I."/>
            <person name="Lane C.E."/>
            <person name="Keeling P.J."/>
            <person name="Gray M.W."/>
            <person name="Grigoriev I.V."/>
            <person name="Archibald J.M."/>
        </authorList>
    </citation>
    <scope>NUCLEOTIDE SEQUENCE</scope>
    <source>
        <strain evidence="7">CCMP2712</strain>
    </source>
</reference>
<dbReference type="Pfam" id="PF25772">
    <property type="entry name" value="HEAT_RRP12_N"/>
    <property type="match status" value="1"/>
</dbReference>
<dbReference type="Proteomes" id="UP000011087">
    <property type="component" value="Unassembled WGS sequence"/>
</dbReference>
<keyword evidence="7" id="KW-1185">Reference proteome</keyword>
<dbReference type="eggNOG" id="KOG1248">
    <property type="taxonomic scope" value="Eukaryota"/>
</dbReference>
<protein>
    <submittedName>
        <fullName evidence="5 6">Uncharacterized protein</fullName>
    </submittedName>
</protein>
<organism evidence="5">
    <name type="scientific">Guillardia theta (strain CCMP2712)</name>
    <name type="common">Cryptophyte</name>
    <dbReference type="NCBI Taxonomy" id="905079"/>
    <lineage>
        <taxon>Eukaryota</taxon>
        <taxon>Cryptophyceae</taxon>
        <taxon>Pyrenomonadales</taxon>
        <taxon>Geminigeraceae</taxon>
        <taxon>Guillardia</taxon>
    </lineage>
</organism>
<dbReference type="EnsemblProtists" id="EKX52346">
    <property type="protein sequence ID" value="EKX52346"/>
    <property type="gene ID" value="GUITHDRAFT_134032"/>
</dbReference>
<dbReference type="InterPro" id="IPR057860">
    <property type="entry name" value="HEAT_RRP12_N"/>
</dbReference>
<dbReference type="InterPro" id="IPR016024">
    <property type="entry name" value="ARM-type_fold"/>
</dbReference>
<feature type="domain" description="RRP12 HEAT" evidence="3">
    <location>
        <begin position="272"/>
        <end position="466"/>
    </location>
</feature>
<dbReference type="OMA" id="INESWLL"/>
<feature type="domain" description="RRP12 N-terminal HEAT" evidence="4">
    <location>
        <begin position="17"/>
        <end position="135"/>
    </location>
</feature>
<name>L1JUW4_GUITC</name>
<evidence type="ECO:0000259" key="3">
    <source>
        <dbReference type="Pfam" id="PF08161"/>
    </source>
</evidence>
<reference evidence="6" key="3">
    <citation type="submission" date="2016-03" db="UniProtKB">
        <authorList>
            <consortium name="EnsemblProtists"/>
        </authorList>
    </citation>
    <scope>IDENTIFICATION</scope>
</reference>
<dbReference type="HOGENOM" id="CLU_456703_0_0_1"/>
<dbReference type="GO" id="GO:0005634">
    <property type="term" value="C:nucleus"/>
    <property type="evidence" value="ECO:0007669"/>
    <property type="project" value="UniProtKB-SubCell"/>
</dbReference>
<dbReference type="AlphaFoldDB" id="L1JUW4"/>
<gene>
    <name evidence="5" type="ORF">GUITHDRAFT_134032</name>
</gene>
<dbReference type="KEGG" id="gtt:GUITHDRAFT_134032"/>
<dbReference type="InterPro" id="IPR052087">
    <property type="entry name" value="RRP12"/>
</dbReference>
<dbReference type="OrthoDB" id="2192888at2759"/>
<dbReference type="RefSeq" id="XP_005839326.1">
    <property type="nucleotide sequence ID" value="XM_005839269.1"/>
</dbReference>
<dbReference type="GeneID" id="17308884"/>
<evidence type="ECO:0000313" key="6">
    <source>
        <dbReference type="EnsemblProtists" id="EKX52346"/>
    </source>
</evidence>
<evidence type="ECO:0000313" key="7">
    <source>
        <dbReference type="Proteomes" id="UP000011087"/>
    </source>
</evidence>
<reference evidence="5 7" key="1">
    <citation type="journal article" date="2012" name="Nature">
        <title>Algal genomes reveal evolutionary mosaicism and the fate of nucleomorphs.</title>
        <authorList>
            <consortium name="DOE Joint Genome Institute"/>
            <person name="Curtis B.A."/>
            <person name="Tanifuji G."/>
            <person name="Burki F."/>
            <person name="Gruber A."/>
            <person name="Irimia M."/>
            <person name="Maruyama S."/>
            <person name="Arias M.C."/>
            <person name="Ball S.G."/>
            <person name="Gile G.H."/>
            <person name="Hirakawa Y."/>
            <person name="Hopkins J.F."/>
            <person name="Kuo A."/>
            <person name="Rensing S.A."/>
            <person name="Schmutz J."/>
            <person name="Symeonidi A."/>
            <person name="Elias M."/>
            <person name="Eveleigh R.J."/>
            <person name="Herman E.K."/>
            <person name="Klute M.J."/>
            <person name="Nakayama T."/>
            <person name="Obornik M."/>
            <person name="Reyes-Prieto A."/>
            <person name="Armbrust E.V."/>
            <person name="Aves S.J."/>
            <person name="Beiko R.G."/>
            <person name="Coutinho P."/>
            <person name="Dacks J.B."/>
            <person name="Durnford D.G."/>
            <person name="Fast N.M."/>
            <person name="Green B.R."/>
            <person name="Grisdale C.J."/>
            <person name="Hempel F."/>
            <person name="Henrissat B."/>
            <person name="Hoppner M.P."/>
            <person name="Ishida K."/>
            <person name="Kim E."/>
            <person name="Koreny L."/>
            <person name="Kroth P.G."/>
            <person name="Liu Y."/>
            <person name="Malik S.B."/>
            <person name="Maier U.G."/>
            <person name="McRose D."/>
            <person name="Mock T."/>
            <person name="Neilson J.A."/>
            <person name="Onodera N.T."/>
            <person name="Poole A.M."/>
            <person name="Pritham E.J."/>
            <person name="Richards T.A."/>
            <person name="Rocap G."/>
            <person name="Roy S.W."/>
            <person name="Sarai C."/>
            <person name="Schaack S."/>
            <person name="Shirato S."/>
            <person name="Slamovits C.H."/>
            <person name="Spencer D.F."/>
            <person name="Suzuki S."/>
            <person name="Worden A.Z."/>
            <person name="Zauner S."/>
            <person name="Barry K."/>
            <person name="Bell C."/>
            <person name="Bharti A.K."/>
            <person name="Crow J.A."/>
            <person name="Grimwood J."/>
            <person name="Kramer R."/>
            <person name="Lindquist E."/>
            <person name="Lucas S."/>
            <person name="Salamov A."/>
            <person name="McFadden G.I."/>
            <person name="Lane C.E."/>
            <person name="Keeling P.J."/>
            <person name="Gray M.W."/>
            <person name="Grigoriev I.V."/>
            <person name="Archibald J.M."/>
        </authorList>
    </citation>
    <scope>NUCLEOTIDE SEQUENCE</scope>
    <source>
        <strain evidence="5 7">CCMP2712</strain>
    </source>
</reference>
<dbReference type="PANTHER" id="PTHR48287">
    <property type="entry name" value="ARM REPEAT SUPERFAMILY PROTEIN"/>
    <property type="match status" value="1"/>
</dbReference>
<dbReference type="PaxDb" id="55529-EKX52346"/>
<dbReference type="STRING" id="905079.L1JUW4"/>
<comment type="subcellular location">
    <subcellularLocation>
        <location evidence="1">Nucleus</location>
    </subcellularLocation>
</comment>
<accession>L1JUW4</accession>